<protein>
    <submittedName>
        <fullName evidence="1">Uncharacterized protein</fullName>
    </submittedName>
</protein>
<comment type="caution">
    <text evidence="1">The sequence shown here is derived from an EMBL/GenBank/DDBJ whole genome shotgun (WGS) entry which is preliminary data.</text>
</comment>
<name>A0ACB9N9T2_BAUVA</name>
<gene>
    <name evidence="1" type="ORF">L6164_018058</name>
</gene>
<reference evidence="1 2" key="1">
    <citation type="journal article" date="2022" name="DNA Res.">
        <title>Chromosomal-level genome assembly of the orchid tree Bauhinia variegata (Leguminosae; Cercidoideae) supports the allotetraploid origin hypothesis of Bauhinia.</title>
        <authorList>
            <person name="Zhong Y."/>
            <person name="Chen Y."/>
            <person name="Zheng D."/>
            <person name="Pang J."/>
            <person name="Liu Y."/>
            <person name="Luo S."/>
            <person name="Meng S."/>
            <person name="Qian L."/>
            <person name="Wei D."/>
            <person name="Dai S."/>
            <person name="Zhou R."/>
        </authorList>
    </citation>
    <scope>NUCLEOTIDE SEQUENCE [LARGE SCALE GENOMIC DNA]</scope>
    <source>
        <strain evidence="1">BV-YZ2020</strain>
    </source>
</reference>
<evidence type="ECO:0000313" key="2">
    <source>
        <dbReference type="Proteomes" id="UP000828941"/>
    </source>
</evidence>
<proteinExistence type="predicted"/>
<dbReference type="EMBL" id="CM039432">
    <property type="protein sequence ID" value="KAI4333222.1"/>
    <property type="molecule type" value="Genomic_DNA"/>
</dbReference>
<organism evidence="1 2">
    <name type="scientific">Bauhinia variegata</name>
    <name type="common">Purple orchid tree</name>
    <name type="synonym">Phanera variegata</name>
    <dbReference type="NCBI Taxonomy" id="167791"/>
    <lineage>
        <taxon>Eukaryota</taxon>
        <taxon>Viridiplantae</taxon>
        <taxon>Streptophyta</taxon>
        <taxon>Embryophyta</taxon>
        <taxon>Tracheophyta</taxon>
        <taxon>Spermatophyta</taxon>
        <taxon>Magnoliopsida</taxon>
        <taxon>eudicotyledons</taxon>
        <taxon>Gunneridae</taxon>
        <taxon>Pentapetalae</taxon>
        <taxon>rosids</taxon>
        <taxon>fabids</taxon>
        <taxon>Fabales</taxon>
        <taxon>Fabaceae</taxon>
        <taxon>Cercidoideae</taxon>
        <taxon>Cercideae</taxon>
        <taxon>Bauhiniinae</taxon>
        <taxon>Bauhinia</taxon>
    </lineage>
</organism>
<accession>A0ACB9N9T2</accession>
<evidence type="ECO:0000313" key="1">
    <source>
        <dbReference type="EMBL" id="KAI4333222.1"/>
    </source>
</evidence>
<sequence>MDSQSSVKRRFDITMSKRTRKPFQFLQAKEKPVPAGESTVENLDQVKEGENGHKSLKQLINGDDKEKMEVGGESPGRNSLGQHFNEEEKHLQLVKRQQGSQQGLKFKKLLRGYTKVLSHLMKAKRDPHIGESGKKPMIKLPK</sequence>
<dbReference type="Proteomes" id="UP000828941">
    <property type="component" value="Chromosome 7"/>
</dbReference>
<keyword evidence="2" id="KW-1185">Reference proteome</keyword>